<dbReference type="InterPro" id="IPR001849">
    <property type="entry name" value="PH_domain"/>
</dbReference>
<keyword evidence="2" id="KW-0472">Membrane</keyword>
<evidence type="ECO:0000259" key="3">
    <source>
        <dbReference type="PROSITE" id="PS50003"/>
    </source>
</evidence>
<dbReference type="GO" id="GO:0045595">
    <property type="term" value="P:regulation of cell differentiation"/>
    <property type="evidence" value="ECO:0007669"/>
    <property type="project" value="TreeGrafter"/>
</dbReference>
<feature type="domain" description="PH" evidence="3">
    <location>
        <begin position="3"/>
        <end position="109"/>
    </location>
</feature>
<keyword evidence="5" id="KW-1185">Reference proteome</keyword>
<dbReference type="GO" id="GO:0016020">
    <property type="term" value="C:membrane"/>
    <property type="evidence" value="ECO:0007669"/>
    <property type="project" value="UniProtKB-SubCell"/>
</dbReference>
<dbReference type="FunFam" id="2.30.29.30:FF:000073">
    <property type="entry name" value="Pleckstrin homology domain-containing family B member 2"/>
    <property type="match status" value="1"/>
</dbReference>
<evidence type="ECO:0000256" key="1">
    <source>
        <dbReference type="ARBA" id="ARBA00004370"/>
    </source>
</evidence>
<organism evidence="4 5">
    <name type="scientific">Stichopus japonicus</name>
    <name type="common">Sea cucumber</name>
    <dbReference type="NCBI Taxonomy" id="307972"/>
    <lineage>
        <taxon>Eukaryota</taxon>
        <taxon>Metazoa</taxon>
        <taxon>Echinodermata</taxon>
        <taxon>Eleutherozoa</taxon>
        <taxon>Echinozoa</taxon>
        <taxon>Holothuroidea</taxon>
        <taxon>Aspidochirotacea</taxon>
        <taxon>Aspidochirotida</taxon>
        <taxon>Stichopodidae</taxon>
        <taxon>Apostichopus</taxon>
    </lineage>
</organism>
<dbReference type="AlphaFoldDB" id="A0A2G8KW18"/>
<sequence length="301" mass="33503">MTEPVKLGWMQRQSEVFKRWKRQYCVLYMDGGFSYFPDENRRSAEGSLHLPTNLNFIKVGVEVLNTNAPTDRTMGCLLEFQTSSGNLFFCADSPDDAAAWKTAMVEVKNMNVSIESSKIPLKCIEDSPQTVCDHMKKSEEDPTLPVNPCHSNPQFIQQLVHPHRDLLLLHRIPTPSLSSCQPTILPPAISTDIPSACTPAAAPPPCYTPTQQVVHTTVYRNGRRGYPRQTAVYSYPGQTYYGVGGNTTVYTTNGQTTTYPANPNQQGQTTVVVQENRNYRNDGFVAGAVVGSMMMAPLLFW</sequence>
<dbReference type="InterPro" id="IPR039680">
    <property type="entry name" value="PLEKHB1/2"/>
</dbReference>
<dbReference type="PANTHER" id="PTHR14309:SF10">
    <property type="entry name" value="PH DOMAIN-CONTAINING PROTEIN"/>
    <property type="match status" value="1"/>
</dbReference>
<dbReference type="PANTHER" id="PTHR14309">
    <property type="entry name" value="EXPRESSED PROTEIN"/>
    <property type="match status" value="1"/>
</dbReference>
<dbReference type="InterPro" id="IPR011993">
    <property type="entry name" value="PH-like_dom_sf"/>
</dbReference>
<evidence type="ECO:0000256" key="2">
    <source>
        <dbReference type="ARBA" id="ARBA00023136"/>
    </source>
</evidence>
<comment type="caution">
    <text evidence="4">The sequence shown here is derived from an EMBL/GenBank/DDBJ whole genome shotgun (WGS) entry which is preliminary data.</text>
</comment>
<comment type="subcellular location">
    <subcellularLocation>
        <location evidence="1">Membrane</location>
    </subcellularLocation>
</comment>
<dbReference type="SUPFAM" id="SSF50729">
    <property type="entry name" value="PH domain-like"/>
    <property type="match status" value="1"/>
</dbReference>
<proteinExistence type="predicted"/>
<evidence type="ECO:0000313" key="4">
    <source>
        <dbReference type="EMBL" id="PIK52206.1"/>
    </source>
</evidence>
<dbReference type="Pfam" id="PF00169">
    <property type="entry name" value="PH"/>
    <property type="match status" value="1"/>
</dbReference>
<dbReference type="STRING" id="307972.A0A2G8KW18"/>
<name>A0A2G8KW18_STIJA</name>
<accession>A0A2G8KW18</accession>
<reference evidence="4 5" key="1">
    <citation type="journal article" date="2017" name="PLoS Biol.">
        <title>The sea cucumber genome provides insights into morphological evolution and visceral regeneration.</title>
        <authorList>
            <person name="Zhang X."/>
            <person name="Sun L."/>
            <person name="Yuan J."/>
            <person name="Sun Y."/>
            <person name="Gao Y."/>
            <person name="Zhang L."/>
            <person name="Li S."/>
            <person name="Dai H."/>
            <person name="Hamel J.F."/>
            <person name="Liu C."/>
            <person name="Yu Y."/>
            <person name="Liu S."/>
            <person name="Lin W."/>
            <person name="Guo K."/>
            <person name="Jin S."/>
            <person name="Xu P."/>
            <person name="Storey K.B."/>
            <person name="Huan P."/>
            <person name="Zhang T."/>
            <person name="Zhou Y."/>
            <person name="Zhang J."/>
            <person name="Lin C."/>
            <person name="Li X."/>
            <person name="Xing L."/>
            <person name="Huo D."/>
            <person name="Sun M."/>
            <person name="Wang L."/>
            <person name="Mercier A."/>
            <person name="Li F."/>
            <person name="Yang H."/>
            <person name="Xiang J."/>
        </authorList>
    </citation>
    <scope>NUCLEOTIDE SEQUENCE [LARGE SCALE GENOMIC DNA]</scope>
    <source>
        <strain evidence="4">Shaxun</strain>
        <tissue evidence="4">Muscle</tissue>
    </source>
</reference>
<dbReference type="Proteomes" id="UP000230750">
    <property type="component" value="Unassembled WGS sequence"/>
</dbReference>
<protein>
    <submittedName>
        <fullName evidence="4">Putative pleckstrin-likey domain-containing family B member 1 isoform X2</fullName>
    </submittedName>
</protein>
<dbReference type="OrthoDB" id="2157866at2759"/>
<evidence type="ECO:0000313" key="5">
    <source>
        <dbReference type="Proteomes" id="UP000230750"/>
    </source>
</evidence>
<dbReference type="EMBL" id="MRZV01000339">
    <property type="protein sequence ID" value="PIK52206.1"/>
    <property type="molecule type" value="Genomic_DNA"/>
</dbReference>
<dbReference type="PROSITE" id="PS50003">
    <property type="entry name" value="PH_DOMAIN"/>
    <property type="match status" value="1"/>
</dbReference>
<dbReference type="Gene3D" id="2.30.29.30">
    <property type="entry name" value="Pleckstrin-homology domain (PH domain)/Phosphotyrosine-binding domain (PTB)"/>
    <property type="match status" value="1"/>
</dbReference>
<gene>
    <name evidence="4" type="ORF">BSL78_10908</name>
</gene>
<dbReference type="SMART" id="SM00233">
    <property type="entry name" value="PH"/>
    <property type="match status" value="1"/>
</dbReference>